<dbReference type="OrthoDB" id="9815923at2"/>
<dbReference type="Pfam" id="PF00535">
    <property type="entry name" value="Glycos_transf_2"/>
    <property type="match status" value="1"/>
</dbReference>
<gene>
    <name evidence="4" type="ORF">SAMN02746062_00911</name>
</gene>
<dbReference type="RefSeq" id="WP_097113982.1">
    <property type="nucleotide sequence ID" value="NZ_CP083931.1"/>
</dbReference>
<proteinExistence type="predicted"/>
<protein>
    <submittedName>
        <fullName evidence="4">Glycosyltransferase involved in cell wall bisynthesis</fullName>
    </submittedName>
</protein>
<sequence>MSFTVALIITTYNRPDALAHVLQSAMQQSRLPDEIIIADDGSDERTAQVIQAAAKQSPMPLHHAWQPDDGFRAAQSRNRALALAKCDYIIMIDGDMLLHPEFVADHLRIAKKGFWVQGSRVLLTEDLTAEILAQPLPNPCVISGSHAGVLKKHATWRLPFLSRYWARCLGKSKKSVKTCNLAVFREDALRINGFNNEFVGWGREDDEFAARLQHAGMQRANLRWAGVAYHLWHKESDRAALPRNEALLSQTLSQKLTRCENGVDVFLQK</sequence>
<dbReference type="InterPro" id="IPR029044">
    <property type="entry name" value="Nucleotide-diphossugar_trans"/>
</dbReference>
<evidence type="ECO:0000256" key="1">
    <source>
        <dbReference type="ARBA" id="ARBA00022679"/>
    </source>
</evidence>
<dbReference type="AlphaFoldDB" id="A0A286E9A1"/>
<evidence type="ECO:0000313" key="4">
    <source>
        <dbReference type="EMBL" id="SOD67460.1"/>
    </source>
</evidence>
<dbReference type="InterPro" id="IPR001173">
    <property type="entry name" value="Glyco_trans_2-like"/>
</dbReference>
<keyword evidence="5" id="KW-1185">Reference proteome</keyword>
<name>A0A286E9A1_9NEIS</name>
<organism evidence="4 5">
    <name type="scientific">Alysiella filiformis DSM 16848</name>
    <dbReference type="NCBI Taxonomy" id="1120981"/>
    <lineage>
        <taxon>Bacteria</taxon>
        <taxon>Pseudomonadati</taxon>
        <taxon>Pseudomonadota</taxon>
        <taxon>Betaproteobacteria</taxon>
        <taxon>Neisseriales</taxon>
        <taxon>Neisseriaceae</taxon>
        <taxon>Alysiella</taxon>
    </lineage>
</organism>
<dbReference type="SUPFAM" id="SSF53448">
    <property type="entry name" value="Nucleotide-diphospho-sugar transferases"/>
    <property type="match status" value="1"/>
</dbReference>
<dbReference type="CDD" id="cd06420">
    <property type="entry name" value="GT2_Chondriotin_Pol_N"/>
    <property type="match status" value="1"/>
</dbReference>
<dbReference type="InterPro" id="IPR050834">
    <property type="entry name" value="Glycosyltransf_2"/>
</dbReference>
<dbReference type="InterPro" id="IPR027791">
    <property type="entry name" value="Galactosyl_T_C"/>
</dbReference>
<evidence type="ECO:0000259" key="3">
    <source>
        <dbReference type="Pfam" id="PF02709"/>
    </source>
</evidence>
<accession>A0A286E9A1</accession>
<evidence type="ECO:0000259" key="2">
    <source>
        <dbReference type="Pfam" id="PF00535"/>
    </source>
</evidence>
<feature type="domain" description="Galactosyltransferase C-terminal" evidence="3">
    <location>
        <begin position="177"/>
        <end position="231"/>
    </location>
</feature>
<dbReference type="GO" id="GO:0016740">
    <property type="term" value="F:transferase activity"/>
    <property type="evidence" value="ECO:0007669"/>
    <property type="project" value="UniProtKB-KW"/>
</dbReference>
<reference evidence="4 5" key="1">
    <citation type="submission" date="2017-09" db="EMBL/GenBank/DDBJ databases">
        <authorList>
            <person name="Ehlers B."/>
            <person name="Leendertz F.H."/>
        </authorList>
    </citation>
    <scope>NUCLEOTIDE SEQUENCE [LARGE SCALE GENOMIC DNA]</scope>
    <source>
        <strain evidence="4 5">DSM 16848</strain>
    </source>
</reference>
<evidence type="ECO:0000313" key="5">
    <source>
        <dbReference type="Proteomes" id="UP000219669"/>
    </source>
</evidence>
<dbReference type="PANTHER" id="PTHR43685">
    <property type="entry name" value="GLYCOSYLTRANSFERASE"/>
    <property type="match status" value="1"/>
</dbReference>
<dbReference type="Pfam" id="PF02709">
    <property type="entry name" value="Glyco_transf_7C"/>
    <property type="match status" value="1"/>
</dbReference>
<feature type="domain" description="Glycosyltransferase 2-like" evidence="2">
    <location>
        <begin position="7"/>
        <end position="120"/>
    </location>
</feature>
<keyword evidence="1 4" id="KW-0808">Transferase</keyword>
<dbReference type="PANTHER" id="PTHR43685:SF3">
    <property type="entry name" value="SLR2126 PROTEIN"/>
    <property type="match status" value="1"/>
</dbReference>
<dbReference type="EMBL" id="OCNF01000006">
    <property type="protein sequence ID" value="SOD67460.1"/>
    <property type="molecule type" value="Genomic_DNA"/>
</dbReference>
<dbReference type="Gene3D" id="3.90.550.10">
    <property type="entry name" value="Spore Coat Polysaccharide Biosynthesis Protein SpsA, Chain A"/>
    <property type="match status" value="1"/>
</dbReference>
<dbReference type="Proteomes" id="UP000219669">
    <property type="component" value="Unassembled WGS sequence"/>
</dbReference>